<dbReference type="Proteomes" id="UP000184480">
    <property type="component" value="Unassembled WGS sequence"/>
</dbReference>
<proteinExistence type="inferred from homology"/>
<comment type="similarity">
    <text evidence="1 2">Belongs to the UPF0102 family.</text>
</comment>
<dbReference type="PANTHER" id="PTHR34039">
    <property type="entry name" value="UPF0102 PROTEIN YRAN"/>
    <property type="match status" value="1"/>
</dbReference>
<keyword evidence="3" id="KW-0540">Nuclease</keyword>
<dbReference type="EMBL" id="FQUC01000004">
    <property type="protein sequence ID" value="SHF18020.1"/>
    <property type="molecule type" value="Genomic_DNA"/>
</dbReference>
<dbReference type="GO" id="GO:0004519">
    <property type="term" value="F:endonuclease activity"/>
    <property type="evidence" value="ECO:0007669"/>
    <property type="project" value="UniProtKB-KW"/>
</dbReference>
<organism evidence="3 4">
    <name type="scientific">Dysgonomonas macrotermitis</name>
    <dbReference type="NCBI Taxonomy" id="1346286"/>
    <lineage>
        <taxon>Bacteria</taxon>
        <taxon>Pseudomonadati</taxon>
        <taxon>Bacteroidota</taxon>
        <taxon>Bacteroidia</taxon>
        <taxon>Bacteroidales</taxon>
        <taxon>Dysgonomonadaceae</taxon>
        <taxon>Dysgonomonas</taxon>
    </lineage>
</organism>
<dbReference type="HAMAP" id="MF_00048">
    <property type="entry name" value="UPF0102"/>
    <property type="match status" value="1"/>
</dbReference>
<dbReference type="CDD" id="cd20736">
    <property type="entry name" value="PoNe_Nuclease"/>
    <property type="match status" value="1"/>
</dbReference>
<dbReference type="Gene3D" id="3.40.1350.10">
    <property type="match status" value="1"/>
</dbReference>
<dbReference type="NCBIfam" id="NF009154">
    <property type="entry name" value="PRK12497.3-3"/>
    <property type="match status" value="1"/>
</dbReference>
<name>A0A1M4ZIY9_9BACT</name>
<dbReference type="InterPro" id="IPR011335">
    <property type="entry name" value="Restrct_endonuc-II-like"/>
</dbReference>
<dbReference type="InterPro" id="IPR003509">
    <property type="entry name" value="UPF0102_YraN-like"/>
</dbReference>
<dbReference type="PANTHER" id="PTHR34039:SF1">
    <property type="entry name" value="UPF0102 PROTEIN YRAN"/>
    <property type="match status" value="1"/>
</dbReference>
<dbReference type="STRING" id="1346286.SAMN05444362_104103"/>
<keyword evidence="3" id="KW-0255">Endonuclease</keyword>
<evidence type="ECO:0000313" key="4">
    <source>
        <dbReference type="Proteomes" id="UP000184480"/>
    </source>
</evidence>
<reference evidence="4" key="1">
    <citation type="submission" date="2016-11" db="EMBL/GenBank/DDBJ databases">
        <authorList>
            <person name="Varghese N."/>
            <person name="Submissions S."/>
        </authorList>
    </citation>
    <scope>NUCLEOTIDE SEQUENCE [LARGE SCALE GENOMIC DNA]</scope>
    <source>
        <strain evidence="4">DSM 27370</strain>
    </source>
</reference>
<dbReference type="NCBIfam" id="TIGR00252">
    <property type="entry name" value="YraN family protein"/>
    <property type="match status" value="1"/>
</dbReference>
<dbReference type="InterPro" id="IPR011856">
    <property type="entry name" value="tRNA_endonuc-like_dom_sf"/>
</dbReference>
<dbReference type="OrthoDB" id="9802516at2"/>
<evidence type="ECO:0000256" key="1">
    <source>
        <dbReference type="ARBA" id="ARBA00006738"/>
    </source>
</evidence>
<evidence type="ECO:0000313" key="3">
    <source>
        <dbReference type="EMBL" id="SHF18020.1"/>
    </source>
</evidence>
<protein>
    <recommendedName>
        <fullName evidence="2">UPF0102 protein SAMN05444362_104103</fullName>
    </recommendedName>
</protein>
<dbReference type="AlphaFoldDB" id="A0A1M4ZIY9"/>
<dbReference type="NCBIfam" id="NF009150">
    <property type="entry name" value="PRK12497.1-3"/>
    <property type="match status" value="1"/>
</dbReference>
<accession>A0A1M4ZIY9</accession>
<evidence type="ECO:0000256" key="2">
    <source>
        <dbReference type="HAMAP-Rule" id="MF_00048"/>
    </source>
</evidence>
<dbReference type="SUPFAM" id="SSF52980">
    <property type="entry name" value="Restriction endonuclease-like"/>
    <property type="match status" value="1"/>
</dbReference>
<dbReference type="GO" id="GO:0003676">
    <property type="term" value="F:nucleic acid binding"/>
    <property type="evidence" value="ECO:0007669"/>
    <property type="project" value="InterPro"/>
</dbReference>
<gene>
    <name evidence="3" type="ORF">SAMN05444362_104103</name>
</gene>
<sequence>MAQHNNLGRKGEDLAVSYLTGKGFRVIERNWIGQRHEIDIIATDTNFLIFIEVKSRSSSYWGRPEEAVTESKIKRMIAAADYYLKIHDSDLPVRFDIIAVLLNKEQTHIEHIEDAFLPPLN</sequence>
<dbReference type="RefSeq" id="WP_062181600.1">
    <property type="nucleotide sequence ID" value="NZ_BBXL01000013.1"/>
</dbReference>
<keyword evidence="4" id="KW-1185">Reference proteome</keyword>
<dbReference type="Pfam" id="PF02021">
    <property type="entry name" value="UPF0102"/>
    <property type="match status" value="1"/>
</dbReference>
<keyword evidence="3" id="KW-0378">Hydrolase</keyword>